<dbReference type="AlphaFoldDB" id="A0A2S2R5E5"/>
<sequence length="176" mass="20564">MKVKLIGRASNVSGKTLWEIIGNLRNAGIGRLVTRNSYNRYEEPCFFKVLAVEPTAYIENQTRKVIVHAEKIFRGKLYPEPVEIYSVSYKPDYRLIPKDEEQLWWDRLANCKPRERIVPGLIELPPLMKLLLERDNKDSDIRLPLEIRSNRDNVAQSDLSKLSSYKPIFFKNQQSN</sequence>
<evidence type="ECO:0000313" key="2">
    <source>
        <dbReference type="Proteomes" id="UP000694846"/>
    </source>
</evidence>
<dbReference type="PANTHER" id="PTHR28589:SF1">
    <property type="entry name" value="SMALL RIBOSOMAL SUBUNIT PROTEIN MS34"/>
    <property type="match status" value="1"/>
</dbReference>
<organism evidence="1">
    <name type="scientific">Sipha flava</name>
    <name type="common">yellow sugarcane aphid</name>
    <dbReference type="NCBI Taxonomy" id="143950"/>
    <lineage>
        <taxon>Eukaryota</taxon>
        <taxon>Metazoa</taxon>
        <taxon>Ecdysozoa</taxon>
        <taxon>Arthropoda</taxon>
        <taxon>Hexapoda</taxon>
        <taxon>Insecta</taxon>
        <taxon>Pterygota</taxon>
        <taxon>Neoptera</taxon>
        <taxon>Paraneoptera</taxon>
        <taxon>Hemiptera</taxon>
        <taxon>Sternorrhyncha</taxon>
        <taxon>Aphidomorpha</taxon>
        <taxon>Aphidoidea</taxon>
        <taxon>Aphididae</taxon>
        <taxon>Sipha</taxon>
    </lineage>
</organism>
<accession>A0A2S2R5E5</accession>
<dbReference type="PANTHER" id="PTHR28589">
    <property type="entry name" value="28S RIBOSOMAL PROTEIN S34, MITOCHONDRIAL"/>
    <property type="match status" value="1"/>
</dbReference>
<dbReference type="RefSeq" id="XP_025407798.1">
    <property type="nucleotide sequence ID" value="XM_025552013.1"/>
</dbReference>
<dbReference type="Pfam" id="PF16053">
    <property type="entry name" value="MRP-S34"/>
    <property type="match status" value="1"/>
</dbReference>
<evidence type="ECO:0000313" key="3">
    <source>
        <dbReference type="RefSeq" id="XP_025407798.1"/>
    </source>
</evidence>
<reference evidence="1" key="1">
    <citation type="submission" date="2018-04" db="EMBL/GenBank/DDBJ databases">
        <title>Transcriptome assembly of Sipha flava.</title>
        <authorList>
            <person name="Scully E.D."/>
            <person name="Geib S.M."/>
            <person name="Palmer N.A."/>
            <person name="Koch K."/>
            <person name="Bradshaw J."/>
            <person name="Heng-Moss T."/>
            <person name="Sarath G."/>
        </authorList>
    </citation>
    <scope>NUCLEOTIDE SEQUENCE</scope>
</reference>
<dbReference type="EMBL" id="GGMS01016033">
    <property type="protein sequence ID" value="MBY85236.1"/>
    <property type="molecule type" value="Transcribed_RNA"/>
</dbReference>
<dbReference type="GO" id="GO:0005840">
    <property type="term" value="C:ribosome"/>
    <property type="evidence" value="ECO:0007669"/>
    <property type="project" value="UniProtKB-KW"/>
</dbReference>
<dbReference type="Proteomes" id="UP000694846">
    <property type="component" value="Unplaced"/>
</dbReference>
<keyword evidence="1" id="KW-0687">Ribonucleoprotein</keyword>
<reference evidence="3" key="2">
    <citation type="submission" date="2025-04" db="UniProtKB">
        <authorList>
            <consortium name="RefSeq"/>
        </authorList>
    </citation>
    <scope>IDENTIFICATION</scope>
    <source>
        <tissue evidence="3">Whole body</tissue>
    </source>
</reference>
<keyword evidence="2" id="KW-1185">Reference proteome</keyword>
<dbReference type="GO" id="GO:0005739">
    <property type="term" value="C:mitochondrion"/>
    <property type="evidence" value="ECO:0007669"/>
    <property type="project" value="InterPro"/>
</dbReference>
<protein>
    <submittedName>
        <fullName evidence="1">28S ribosomal protein S34</fullName>
    </submittedName>
    <submittedName>
        <fullName evidence="3">Uncharacterized protein LOC112681718</fullName>
    </submittedName>
</protein>
<keyword evidence="1" id="KW-0689">Ribosomal protein</keyword>
<dbReference type="GO" id="GO:0003735">
    <property type="term" value="F:structural constituent of ribosome"/>
    <property type="evidence" value="ECO:0007669"/>
    <property type="project" value="InterPro"/>
</dbReference>
<dbReference type="OrthoDB" id="16434at2759"/>
<name>A0A2S2R5E5_9HEMI</name>
<evidence type="ECO:0000313" key="1">
    <source>
        <dbReference type="EMBL" id="MBY85236.1"/>
    </source>
</evidence>
<proteinExistence type="predicted"/>
<gene>
    <name evidence="1" type="primary">MRPS34</name>
    <name evidence="3" type="synonym">LOC112681718</name>
    <name evidence="1" type="ORF">g.180168</name>
</gene>
<dbReference type="InterPro" id="IPR032053">
    <property type="entry name" value="Ribosomal_mS34"/>
</dbReference>